<dbReference type="EMBL" id="AP014809">
    <property type="protein sequence ID" value="BAU90832.1"/>
    <property type="molecule type" value="Genomic_DNA"/>
</dbReference>
<reference evidence="5 6" key="1">
    <citation type="journal article" date="2016" name="Genome Announc.">
        <title>Complete Genome Sequence of Methylobacterium populi P-1M, Isolated from Pink-Pigmented Household Biofilm.</title>
        <authorList>
            <person name="Morohoshi T."/>
            <person name="Ikeda T."/>
        </authorList>
    </citation>
    <scope>NUCLEOTIDE SEQUENCE [LARGE SCALE GENOMIC DNA]</scope>
    <source>
        <strain evidence="5 6">P-1M</strain>
    </source>
</reference>
<evidence type="ECO:0000313" key="5">
    <source>
        <dbReference type="EMBL" id="BAU90832.1"/>
    </source>
</evidence>
<evidence type="ECO:0000259" key="4">
    <source>
        <dbReference type="SMART" id="SM00100"/>
    </source>
</evidence>
<evidence type="ECO:0000256" key="3">
    <source>
        <dbReference type="ARBA" id="ARBA00023163"/>
    </source>
</evidence>
<proteinExistence type="predicted"/>
<dbReference type="Proteomes" id="UP000218288">
    <property type="component" value="Chromosome"/>
</dbReference>
<dbReference type="InterPro" id="IPR036390">
    <property type="entry name" value="WH_DNA-bd_sf"/>
</dbReference>
<name>A0A169QZK5_9HYPH</name>
<keyword evidence="1" id="KW-0805">Transcription regulation</keyword>
<evidence type="ECO:0000256" key="2">
    <source>
        <dbReference type="ARBA" id="ARBA00023125"/>
    </source>
</evidence>
<dbReference type="OrthoDB" id="7506088at2"/>
<dbReference type="InterPro" id="IPR018490">
    <property type="entry name" value="cNMP-bd_dom_sf"/>
</dbReference>
<dbReference type="AlphaFoldDB" id="A0A169QZK5"/>
<protein>
    <submittedName>
        <fullName evidence="5">Crp/Fnr family transcriptional regulator</fullName>
    </submittedName>
</protein>
<dbReference type="InterPro" id="IPR000595">
    <property type="entry name" value="cNMP-bd_dom"/>
</dbReference>
<dbReference type="RefSeq" id="WP_096485113.1">
    <property type="nucleotide sequence ID" value="NZ_AP014809.1"/>
</dbReference>
<keyword evidence="2" id="KW-0238">DNA-binding</keyword>
<dbReference type="Gene3D" id="2.60.120.10">
    <property type="entry name" value="Jelly Rolls"/>
    <property type="match status" value="1"/>
</dbReference>
<sequence length="247" mass="27212">MNVLSTRNRLLQALPPGELEPLLPKFERVQVQKGDVLWSVGHPLDFVYFPEAGLSSNVAVMSEGRRIEVGCFGQEGMVSTASVLYADRAPHELLVQVGGPWLRIGIAAFRDALRNSPALHGLLLRYAHTVMMTVSQTAMSNGAYTVEERLARWILMAHDRLEGDELSLTHDFLSIMLATQRSTVTLAIQALEGYGAIQARRALIIVRDRGMLCDLAGNSYGPAEAEYERLIGPFRKTIRTTTATSSC</sequence>
<gene>
    <name evidence="5" type="ORF">MPPM_2227</name>
</gene>
<dbReference type="Gene3D" id="1.10.10.10">
    <property type="entry name" value="Winged helix-like DNA-binding domain superfamily/Winged helix DNA-binding domain"/>
    <property type="match status" value="1"/>
</dbReference>
<dbReference type="SUPFAM" id="SSF46785">
    <property type="entry name" value="Winged helix' DNA-binding domain"/>
    <property type="match status" value="1"/>
</dbReference>
<organism evidence="5 6">
    <name type="scientific">Methylorubrum populi</name>
    <dbReference type="NCBI Taxonomy" id="223967"/>
    <lineage>
        <taxon>Bacteria</taxon>
        <taxon>Pseudomonadati</taxon>
        <taxon>Pseudomonadota</taxon>
        <taxon>Alphaproteobacteria</taxon>
        <taxon>Hyphomicrobiales</taxon>
        <taxon>Methylobacteriaceae</taxon>
        <taxon>Methylorubrum</taxon>
    </lineage>
</organism>
<dbReference type="GO" id="GO:0006355">
    <property type="term" value="P:regulation of DNA-templated transcription"/>
    <property type="evidence" value="ECO:0007669"/>
    <property type="project" value="InterPro"/>
</dbReference>
<evidence type="ECO:0000313" key="6">
    <source>
        <dbReference type="Proteomes" id="UP000218288"/>
    </source>
</evidence>
<dbReference type="InterPro" id="IPR014710">
    <property type="entry name" value="RmlC-like_jellyroll"/>
</dbReference>
<dbReference type="Pfam" id="PF13545">
    <property type="entry name" value="HTH_Crp_2"/>
    <property type="match status" value="1"/>
</dbReference>
<evidence type="ECO:0000256" key="1">
    <source>
        <dbReference type="ARBA" id="ARBA00023015"/>
    </source>
</evidence>
<dbReference type="SUPFAM" id="SSF51206">
    <property type="entry name" value="cAMP-binding domain-like"/>
    <property type="match status" value="1"/>
</dbReference>
<dbReference type="SMART" id="SM00100">
    <property type="entry name" value="cNMP"/>
    <property type="match status" value="1"/>
</dbReference>
<dbReference type="InterPro" id="IPR012318">
    <property type="entry name" value="HTH_CRP"/>
</dbReference>
<accession>A0A169QZK5</accession>
<dbReference type="GO" id="GO:0003677">
    <property type="term" value="F:DNA binding"/>
    <property type="evidence" value="ECO:0007669"/>
    <property type="project" value="UniProtKB-KW"/>
</dbReference>
<dbReference type="InterPro" id="IPR036388">
    <property type="entry name" value="WH-like_DNA-bd_sf"/>
</dbReference>
<keyword evidence="3" id="KW-0804">Transcription</keyword>
<feature type="domain" description="Cyclic nucleotide-binding" evidence="4">
    <location>
        <begin position="10"/>
        <end position="128"/>
    </location>
</feature>
<dbReference type="CDD" id="cd00038">
    <property type="entry name" value="CAP_ED"/>
    <property type="match status" value="1"/>
</dbReference>